<dbReference type="SUPFAM" id="SSF52540">
    <property type="entry name" value="P-loop containing nucleoside triphosphate hydrolases"/>
    <property type="match status" value="1"/>
</dbReference>
<dbReference type="SMART" id="SM00448">
    <property type="entry name" value="REC"/>
    <property type="match status" value="1"/>
</dbReference>
<dbReference type="InterPro" id="IPR025662">
    <property type="entry name" value="Sigma_54_int_dom_ATP-bd_1"/>
</dbReference>
<evidence type="ECO:0000259" key="8">
    <source>
        <dbReference type="PROSITE" id="PS50110"/>
    </source>
</evidence>
<dbReference type="GO" id="GO:0043565">
    <property type="term" value="F:sequence-specific DNA binding"/>
    <property type="evidence" value="ECO:0007669"/>
    <property type="project" value="InterPro"/>
</dbReference>
<evidence type="ECO:0000256" key="6">
    <source>
        <dbReference type="SAM" id="MobiDB-lite"/>
    </source>
</evidence>
<dbReference type="InterPro" id="IPR001789">
    <property type="entry name" value="Sig_transdc_resp-reg_receiver"/>
</dbReference>
<dbReference type="Proteomes" id="UP000267535">
    <property type="component" value="Unassembled WGS sequence"/>
</dbReference>
<dbReference type="Pfam" id="PF00158">
    <property type="entry name" value="Sigma54_activat"/>
    <property type="match status" value="1"/>
</dbReference>
<dbReference type="PROSITE" id="PS50045">
    <property type="entry name" value="SIGMA54_INTERACT_4"/>
    <property type="match status" value="1"/>
</dbReference>
<dbReference type="EMBL" id="RQXV01000003">
    <property type="protein sequence ID" value="RRD00224.1"/>
    <property type="molecule type" value="Genomic_DNA"/>
</dbReference>
<dbReference type="GO" id="GO:0000160">
    <property type="term" value="P:phosphorelay signal transduction system"/>
    <property type="evidence" value="ECO:0007669"/>
    <property type="project" value="InterPro"/>
</dbReference>
<dbReference type="InterPro" id="IPR025944">
    <property type="entry name" value="Sigma_54_int_dom_CS"/>
</dbReference>
<evidence type="ECO:0000256" key="4">
    <source>
        <dbReference type="ARBA" id="ARBA00023163"/>
    </source>
</evidence>
<feature type="compositionally biased region" description="Polar residues" evidence="6">
    <location>
        <begin position="410"/>
        <end position="420"/>
    </location>
</feature>
<dbReference type="InterPro" id="IPR002078">
    <property type="entry name" value="Sigma_54_int"/>
</dbReference>
<dbReference type="SUPFAM" id="SSF46689">
    <property type="entry name" value="Homeodomain-like"/>
    <property type="match status" value="1"/>
</dbReference>
<evidence type="ECO:0000313" key="9">
    <source>
        <dbReference type="EMBL" id="RRD00224.1"/>
    </source>
</evidence>
<feature type="domain" description="Response regulatory" evidence="8">
    <location>
        <begin position="10"/>
        <end position="126"/>
    </location>
</feature>
<feature type="modified residue" description="4-aspartylphosphate" evidence="5">
    <location>
        <position position="61"/>
    </location>
</feature>
<dbReference type="SMART" id="SM00382">
    <property type="entry name" value="AAA"/>
    <property type="match status" value="1"/>
</dbReference>
<dbReference type="InterPro" id="IPR003593">
    <property type="entry name" value="AAA+_ATPase"/>
</dbReference>
<dbReference type="Pfam" id="PF25601">
    <property type="entry name" value="AAA_lid_14"/>
    <property type="match status" value="1"/>
</dbReference>
<keyword evidence="2" id="KW-0067">ATP-binding</keyword>
<dbReference type="Pfam" id="PF02954">
    <property type="entry name" value="HTH_8"/>
    <property type="match status" value="1"/>
</dbReference>
<dbReference type="OrthoDB" id="9804019at2"/>
<dbReference type="CDD" id="cd00009">
    <property type="entry name" value="AAA"/>
    <property type="match status" value="1"/>
</dbReference>
<evidence type="ECO:0000256" key="1">
    <source>
        <dbReference type="ARBA" id="ARBA00022741"/>
    </source>
</evidence>
<feature type="domain" description="Sigma-54 factor interaction" evidence="7">
    <location>
        <begin position="156"/>
        <end position="384"/>
    </location>
</feature>
<gene>
    <name evidence="9" type="ORF">EHS89_06815</name>
</gene>
<comment type="caution">
    <text evidence="9">The sequence shown here is derived from an EMBL/GenBank/DDBJ whole genome shotgun (WGS) entry which is preliminary data.</text>
</comment>
<keyword evidence="10" id="KW-1185">Reference proteome</keyword>
<dbReference type="Gene3D" id="1.10.8.60">
    <property type="match status" value="1"/>
</dbReference>
<dbReference type="Gene3D" id="3.40.50.2300">
    <property type="match status" value="1"/>
</dbReference>
<evidence type="ECO:0000259" key="7">
    <source>
        <dbReference type="PROSITE" id="PS50045"/>
    </source>
</evidence>
<accession>A0A3P1SSQ7</accession>
<evidence type="ECO:0000256" key="3">
    <source>
        <dbReference type="ARBA" id="ARBA00023015"/>
    </source>
</evidence>
<evidence type="ECO:0000256" key="2">
    <source>
        <dbReference type="ARBA" id="ARBA00022840"/>
    </source>
</evidence>
<keyword evidence="4" id="KW-0804">Transcription</keyword>
<reference evidence="9 10" key="1">
    <citation type="submission" date="2018-11" db="EMBL/GenBank/DDBJ databases">
        <title>The draft genome sequence of Amphritea balenae JAMM 1525T.</title>
        <authorList>
            <person name="Fang Z."/>
            <person name="Zhang Y."/>
            <person name="Han X."/>
        </authorList>
    </citation>
    <scope>NUCLEOTIDE SEQUENCE [LARGE SCALE GENOMIC DNA]</scope>
    <source>
        <strain evidence="9 10">JAMM 1525</strain>
    </source>
</reference>
<dbReference type="GO" id="GO:0006355">
    <property type="term" value="P:regulation of DNA-templated transcription"/>
    <property type="evidence" value="ECO:0007669"/>
    <property type="project" value="InterPro"/>
</dbReference>
<dbReference type="InterPro" id="IPR027417">
    <property type="entry name" value="P-loop_NTPase"/>
</dbReference>
<dbReference type="Gene3D" id="1.10.10.60">
    <property type="entry name" value="Homeodomain-like"/>
    <property type="match status" value="1"/>
</dbReference>
<dbReference type="PANTHER" id="PTHR32071:SF13">
    <property type="entry name" value="RESPONSE REGULATOR HSFA"/>
    <property type="match status" value="1"/>
</dbReference>
<dbReference type="InterPro" id="IPR011006">
    <property type="entry name" value="CheY-like_superfamily"/>
</dbReference>
<dbReference type="SUPFAM" id="SSF52172">
    <property type="entry name" value="CheY-like"/>
    <property type="match status" value="1"/>
</dbReference>
<dbReference type="Pfam" id="PF00072">
    <property type="entry name" value="Response_reg"/>
    <property type="match status" value="1"/>
</dbReference>
<proteinExistence type="predicted"/>
<dbReference type="PRINTS" id="PR01590">
    <property type="entry name" value="HTHFIS"/>
</dbReference>
<dbReference type="PROSITE" id="PS50110">
    <property type="entry name" value="RESPONSE_REGULATORY"/>
    <property type="match status" value="1"/>
</dbReference>
<dbReference type="InterPro" id="IPR009057">
    <property type="entry name" value="Homeodomain-like_sf"/>
</dbReference>
<name>A0A3P1SSQ7_9GAMM</name>
<dbReference type="AlphaFoldDB" id="A0A3P1SSQ7"/>
<dbReference type="InterPro" id="IPR002197">
    <property type="entry name" value="HTH_Fis"/>
</dbReference>
<dbReference type="FunFam" id="3.40.50.300:FF:000006">
    <property type="entry name" value="DNA-binding transcriptional regulator NtrC"/>
    <property type="match status" value="1"/>
</dbReference>
<dbReference type="GO" id="GO:0005524">
    <property type="term" value="F:ATP binding"/>
    <property type="evidence" value="ECO:0007669"/>
    <property type="project" value="UniProtKB-KW"/>
</dbReference>
<sequence>MNQSLYPEFGVLLVDDEASFLRSLSITLARSGGITHVHRCDDSREVMGILQNRAIGLILLDLTMPHISGQELLAMITEQHPDIAVIIISGLNQVESAVQCLQQGAFDYFVKTTEEGRLIEGIKRAIRMQEMRRENQALGQRILNNSLESPEVFDPIISRSNQMRSVFQYLESVAPSNQPLLICGESGTGKELLAKAAHQLSNRTGPLVSVNVAGLDDNVFADTLFGHQRGAFTGAERNRAGLIEEAADGTLFLDEIGDLSMASQVKLLRLLQEGEYYPLGSDRPKRIRARIIVATHQELQQRQAEGSFRRDLYYRLCTHQIQIPPLRQRKEDLPLLLDHFLAQAAAELDKPVPAYPPELPLLLNNYHFPGNIRELRALVFDAVSRHRSHLLSMEVFRQVIGKNEEDGGESLSQASDSLASFNPEGPLPTLAQMDSLLVEEALRRADNNQSLAARLLGISQPALSKRLKKSRPDN</sequence>
<dbReference type="PROSITE" id="PS00688">
    <property type="entry name" value="SIGMA54_INTERACT_3"/>
    <property type="match status" value="1"/>
</dbReference>
<keyword evidence="3" id="KW-0805">Transcription regulation</keyword>
<keyword evidence="5" id="KW-0597">Phosphoprotein</keyword>
<organism evidence="9 10">
    <name type="scientific">Amphritea balenae</name>
    <dbReference type="NCBI Taxonomy" id="452629"/>
    <lineage>
        <taxon>Bacteria</taxon>
        <taxon>Pseudomonadati</taxon>
        <taxon>Pseudomonadota</taxon>
        <taxon>Gammaproteobacteria</taxon>
        <taxon>Oceanospirillales</taxon>
        <taxon>Oceanospirillaceae</taxon>
        <taxon>Amphritea</taxon>
    </lineage>
</organism>
<evidence type="ECO:0000256" key="5">
    <source>
        <dbReference type="PROSITE-ProRule" id="PRU00169"/>
    </source>
</evidence>
<dbReference type="RefSeq" id="WP_124925694.1">
    <property type="nucleotide sequence ID" value="NZ_BMOH01000005.1"/>
</dbReference>
<dbReference type="PANTHER" id="PTHR32071">
    <property type="entry name" value="TRANSCRIPTIONAL REGULATORY PROTEIN"/>
    <property type="match status" value="1"/>
</dbReference>
<dbReference type="Gene3D" id="3.40.50.300">
    <property type="entry name" value="P-loop containing nucleotide triphosphate hydrolases"/>
    <property type="match status" value="1"/>
</dbReference>
<evidence type="ECO:0000313" key="10">
    <source>
        <dbReference type="Proteomes" id="UP000267535"/>
    </source>
</evidence>
<dbReference type="PROSITE" id="PS00675">
    <property type="entry name" value="SIGMA54_INTERACT_1"/>
    <property type="match status" value="1"/>
</dbReference>
<dbReference type="InterPro" id="IPR058031">
    <property type="entry name" value="AAA_lid_NorR"/>
</dbReference>
<keyword evidence="1" id="KW-0547">Nucleotide-binding</keyword>
<protein>
    <submittedName>
        <fullName evidence="9">Sigma-54-dependent Fis family transcriptional regulator</fullName>
    </submittedName>
</protein>
<feature type="region of interest" description="Disordered" evidence="6">
    <location>
        <begin position="406"/>
        <end position="425"/>
    </location>
</feature>